<evidence type="ECO:0000256" key="5">
    <source>
        <dbReference type="ARBA" id="ARBA00022785"/>
    </source>
</evidence>
<keyword evidence="1 9" id="KW-0004">4Fe-4S</keyword>
<dbReference type="SUPFAM" id="SSF54862">
    <property type="entry name" value="4Fe-4S ferredoxins"/>
    <property type="match status" value="1"/>
</dbReference>
<feature type="binding site" evidence="9">
    <location>
        <position position="237"/>
    </location>
    <ligand>
        <name>cob(II)alamin</name>
        <dbReference type="ChEBI" id="CHEBI:16304"/>
    </ligand>
</feature>
<feature type="active site" description="Proton donor" evidence="9">
    <location>
        <position position="141"/>
    </location>
</feature>
<feature type="binding site" evidence="9">
    <location>
        <position position="219"/>
    </location>
    <ligand>
        <name>[4Fe-4S] cluster</name>
        <dbReference type="ChEBI" id="CHEBI:49883"/>
        <label>2</label>
    </ligand>
</feature>
<name>A0A4S3K0K4_9GAMM</name>
<dbReference type="GO" id="GO:0005737">
    <property type="term" value="C:cytoplasm"/>
    <property type="evidence" value="ECO:0007669"/>
    <property type="project" value="UniProtKB-SubCell"/>
</dbReference>
<dbReference type="NCBIfam" id="TIGR00276">
    <property type="entry name" value="tRNA epoxyqueuosine(34) reductase QueG"/>
    <property type="match status" value="1"/>
</dbReference>
<dbReference type="InterPro" id="IPR013542">
    <property type="entry name" value="QueG_DUF1730"/>
</dbReference>
<evidence type="ECO:0000313" key="11">
    <source>
        <dbReference type="EMBL" id="TDU24415.1"/>
    </source>
</evidence>
<evidence type="ECO:0000256" key="3">
    <source>
        <dbReference type="ARBA" id="ARBA00022694"/>
    </source>
</evidence>
<evidence type="ECO:0000256" key="9">
    <source>
        <dbReference type="HAMAP-Rule" id="MF_00916"/>
    </source>
</evidence>
<feature type="binding site" evidence="9">
    <location>
        <position position="165"/>
    </location>
    <ligand>
        <name>cob(II)alamin</name>
        <dbReference type="ChEBI" id="CHEBI:16304"/>
    </ligand>
</feature>
<comment type="subunit">
    <text evidence="9">Monomer.</text>
</comment>
<comment type="similarity">
    <text evidence="9">Belongs to the QueG family.</text>
</comment>
<protein>
    <recommendedName>
        <fullName evidence="9">Epoxyqueuosine reductase</fullName>
        <ecNumber evidence="9">1.17.99.6</ecNumber>
    </recommendedName>
    <alternativeName>
        <fullName evidence="9">Queuosine biosynthesis protein QueG</fullName>
    </alternativeName>
</protein>
<comment type="catalytic activity">
    <reaction evidence="9">
        <text>epoxyqueuosine(34) in tRNA + AH2 = queuosine(34) in tRNA + A + H2O</text>
        <dbReference type="Rhea" id="RHEA:32159"/>
        <dbReference type="Rhea" id="RHEA-COMP:18571"/>
        <dbReference type="Rhea" id="RHEA-COMP:18582"/>
        <dbReference type="ChEBI" id="CHEBI:13193"/>
        <dbReference type="ChEBI" id="CHEBI:15377"/>
        <dbReference type="ChEBI" id="CHEBI:17499"/>
        <dbReference type="ChEBI" id="CHEBI:194431"/>
        <dbReference type="ChEBI" id="CHEBI:194443"/>
        <dbReference type="EC" id="1.17.99.6"/>
    </reaction>
</comment>
<dbReference type="AlphaFoldDB" id="A0A4S3K0K4"/>
<keyword evidence="6 9" id="KW-0560">Oxidoreductase</keyword>
<keyword evidence="12" id="KW-1185">Reference proteome</keyword>
<evidence type="ECO:0000256" key="1">
    <source>
        <dbReference type="ARBA" id="ARBA00022485"/>
    </source>
</evidence>
<evidence type="ECO:0000256" key="8">
    <source>
        <dbReference type="ARBA" id="ARBA00023014"/>
    </source>
</evidence>
<dbReference type="RefSeq" id="WP_133883824.1">
    <property type="nucleotide sequence ID" value="NZ_MWIN01000025.1"/>
</dbReference>
<feature type="binding site" evidence="9">
    <location>
        <position position="235"/>
    </location>
    <ligand>
        <name>[4Fe-4S] cluster</name>
        <dbReference type="ChEBI" id="CHEBI:49883"/>
        <label>2</label>
    </ligand>
</feature>
<dbReference type="PANTHER" id="PTHR30002:SF4">
    <property type="entry name" value="EPOXYQUEUOSINE REDUCTASE"/>
    <property type="match status" value="1"/>
</dbReference>
<dbReference type="OrthoDB" id="9784571at2"/>
<organism evidence="11 12">
    <name type="scientific">Panacagrimonas perspica</name>
    <dbReference type="NCBI Taxonomy" id="381431"/>
    <lineage>
        <taxon>Bacteria</taxon>
        <taxon>Pseudomonadati</taxon>
        <taxon>Pseudomonadota</taxon>
        <taxon>Gammaproteobacteria</taxon>
        <taxon>Nevskiales</taxon>
        <taxon>Nevskiaceae</taxon>
        <taxon>Panacagrimonas</taxon>
    </lineage>
</organism>
<dbReference type="GO" id="GO:0008616">
    <property type="term" value="P:tRNA queuosine(34) biosynthetic process"/>
    <property type="evidence" value="ECO:0007669"/>
    <property type="project" value="UniProtKB-UniRule"/>
</dbReference>
<feature type="binding site" evidence="9">
    <location>
        <position position="265"/>
    </location>
    <ligand>
        <name>[4Fe-4S] cluster</name>
        <dbReference type="ChEBI" id="CHEBI:49883"/>
        <label>2</label>
    </ligand>
</feature>
<feature type="binding site" evidence="9">
    <location>
        <position position="141"/>
    </location>
    <ligand>
        <name>cob(II)alamin</name>
        <dbReference type="ChEBI" id="CHEBI:16304"/>
    </ligand>
</feature>
<proteinExistence type="inferred from homology"/>
<dbReference type="InterPro" id="IPR017900">
    <property type="entry name" value="4Fe4S_Fe_S_CS"/>
</dbReference>
<keyword evidence="9" id="KW-0846">Cobalamin</keyword>
<dbReference type="GO" id="GO:0031419">
    <property type="term" value="F:cobalamin binding"/>
    <property type="evidence" value="ECO:0007669"/>
    <property type="project" value="UniProtKB-KW"/>
</dbReference>
<comment type="caution">
    <text evidence="9">Lacks conserved residue(s) required for the propagation of feature annotation.</text>
</comment>
<gene>
    <name evidence="9" type="primary">queG</name>
    <name evidence="11" type="ORF">DFR24_4685</name>
</gene>
<evidence type="ECO:0000313" key="12">
    <source>
        <dbReference type="Proteomes" id="UP000295341"/>
    </source>
</evidence>
<dbReference type="PROSITE" id="PS00198">
    <property type="entry name" value="4FE4S_FER_1"/>
    <property type="match status" value="1"/>
</dbReference>
<dbReference type="Proteomes" id="UP000295341">
    <property type="component" value="Unassembled WGS sequence"/>
</dbReference>
<dbReference type="PANTHER" id="PTHR30002">
    <property type="entry name" value="EPOXYQUEUOSINE REDUCTASE"/>
    <property type="match status" value="1"/>
</dbReference>
<evidence type="ECO:0000259" key="10">
    <source>
        <dbReference type="PROSITE" id="PS51379"/>
    </source>
</evidence>
<dbReference type="PROSITE" id="PS51379">
    <property type="entry name" value="4FE4S_FER_2"/>
    <property type="match status" value="1"/>
</dbReference>
<feature type="binding site" evidence="9">
    <location>
        <position position="215"/>
    </location>
    <ligand>
        <name>[4Fe-4S] cluster</name>
        <dbReference type="ChEBI" id="CHEBI:49883"/>
        <label>1</label>
    </ligand>
</feature>
<dbReference type="InterPro" id="IPR004453">
    <property type="entry name" value="QueG"/>
</dbReference>
<dbReference type="EMBL" id="SOBT01000012">
    <property type="protein sequence ID" value="TDU24415.1"/>
    <property type="molecule type" value="Genomic_DNA"/>
</dbReference>
<keyword evidence="2 9" id="KW-0963">Cytoplasm</keyword>
<dbReference type="GO" id="GO:0052693">
    <property type="term" value="F:epoxyqueuosine reductase activity"/>
    <property type="evidence" value="ECO:0007669"/>
    <property type="project" value="UniProtKB-UniRule"/>
</dbReference>
<feature type="binding site" evidence="9">
    <location>
        <position position="212"/>
    </location>
    <ligand>
        <name>[4Fe-4S] cluster</name>
        <dbReference type="ChEBI" id="CHEBI:49883"/>
        <label>1</label>
    </ligand>
</feature>
<dbReference type="Gene3D" id="3.30.70.20">
    <property type="match status" value="1"/>
</dbReference>
<comment type="subcellular location">
    <subcellularLocation>
        <location evidence="9">Cytoplasm</location>
    </subcellularLocation>
</comment>
<dbReference type="Pfam" id="PF13484">
    <property type="entry name" value="Fer4_16"/>
    <property type="match status" value="1"/>
</dbReference>
<dbReference type="GO" id="GO:0046872">
    <property type="term" value="F:metal ion binding"/>
    <property type="evidence" value="ECO:0007669"/>
    <property type="project" value="UniProtKB-KW"/>
</dbReference>
<feature type="binding site" evidence="9">
    <location>
        <begin position="262"/>
        <end position="263"/>
    </location>
    <ligand>
        <name>cob(II)alamin</name>
        <dbReference type="ChEBI" id="CHEBI:16304"/>
    </ligand>
</feature>
<dbReference type="UniPathway" id="UPA00392"/>
<dbReference type="GO" id="GO:0051539">
    <property type="term" value="F:4 iron, 4 sulfur cluster binding"/>
    <property type="evidence" value="ECO:0007669"/>
    <property type="project" value="UniProtKB-KW"/>
</dbReference>
<keyword evidence="5 9" id="KW-0671">Queuosine biosynthesis</keyword>
<comment type="caution">
    <text evidence="11">The sequence shown here is derived from an EMBL/GenBank/DDBJ whole genome shotgun (WGS) entry which is preliminary data.</text>
</comment>
<dbReference type="EC" id="1.17.99.6" evidence="9"/>
<keyword evidence="7 9" id="KW-0408">Iron</keyword>
<feature type="binding site" evidence="9">
    <location>
        <position position="64"/>
    </location>
    <ligand>
        <name>cob(II)alamin</name>
        <dbReference type="ChEBI" id="CHEBI:16304"/>
    </ligand>
</feature>
<sequence length="367" mass="40975">MTSLSADALRTLAVSIREWARELGFSDAGISRPELGDDLEHLRNWIASGHHGSMTYMARDPEMRASPQALRAGTLSVISVRLPYWPKAHDADEVLQNGELAYLSRYALGRDYHRVMRARLLKLARRIEREIGPLGHRVFADSAPILEKAVARNAGLGWIGKHTLLIQRAQDSVRSADGAPGGGSWFFLGELFVDVPLEADVREPVADGCGRCSACIRACPTGAIVAPYKVDARRCISYLTIEHHGPIPEEFRVPMGNRIFGCDDCQLACPWNRESGATAESDFTPRHGLDAARLLELWNWDEAEWLQRTEGMPLRRLDHARWLRNLAIALGNAPRSAEVVESLRKHVDHPDAAVRDHVEWALRRQAP</sequence>
<dbReference type="HAMAP" id="MF_00916">
    <property type="entry name" value="QueG"/>
    <property type="match status" value="1"/>
</dbReference>
<evidence type="ECO:0000256" key="7">
    <source>
        <dbReference type="ARBA" id="ARBA00023004"/>
    </source>
</evidence>
<keyword evidence="4 9" id="KW-0479">Metal-binding</keyword>
<feature type="binding site" evidence="9">
    <location>
        <position position="262"/>
    </location>
    <ligand>
        <name>[4Fe-4S] cluster</name>
        <dbReference type="ChEBI" id="CHEBI:49883"/>
        <label>2</label>
    </ligand>
</feature>
<accession>A0A4S3K0K4</accession>
<comment type="cofactor">
    <cofactor evidence="9">
        <name>[4Fe-4S] cluster</name>
        <dbReference type="ChEBI" id="CHEBI:49883"/>
    </cofactor>
    <text evidence="9">Binds 2 [4Fe-4S] clusters per monomer.</text>
</comment>
<keyword evidence="9" id="KW-0170">Cobalt</keyword>
<feature type="binding site" evidence="9">
    <location>
        <position position="209"/>
    </location>
    <ligand>
        <name>[4Fe-4S] cluster</name>
        <dbReference type="ChEBI" id="CHEBI:49883"/>
        <label>1</label>
    </ligand>
</feature>
<evidence type="ECO:0000256" key="2">
    <source>
        <dbReference type="ARBA" id="ARBA00022490"/>
    </source>
</evidence>
<evidence type="ECO:0000256" key="6">
    <source>
        <dbReference type="ARBA" id="ARBA00023002"/>
    </source>
</evidence>
<keyword evidence="8 9" id="KW-0411">Iron-sulfur</keyword>
<keyword evidence="3 9" id="KW-0819">tRNA processing</keyword>
<comment type="cofactor">
    <cofactor evidence="9">
        <name>cob(II)alamin</name>
        <dbReference type="ChEBI" id="CHEBI:16304"/>
    </cofactor>
</comment>
<reference evidence="11 12" key="1">
    <citation type="submission" date="2019-03" db="EMBL/GenBank/DDBJ databases">
        <title>Genomic Encyclopedia of Type Strains, Phase IV (KMG-IV): sequencing the most valuable type-strain genomes for metagenomic binning, comparative biology and taxonomic classification.</title>
        <authorList>
            <person name="Goeker M."/>
        </authorList>
    </citation>
    <scope>NUCLEOTIDE SEQUENCE [LARGE SCALE GENOMIC DNA]</scope>
    <source>
        <strain evidence="11 12">DSM 26377</strain>
    </source>
</reference>
<comment type="pathway">
    <text evidence="9">tRNA modification; tRNA-queuosine biosynthesis.</text>
</comment>
<comment type="function">
    <text evidence="9">Catalyzes the conversion of epoxyqueuosine (oQ) to queuosine (Q), which is a hypermodified base found in the wobble positions of tRNA(Asp), tRNA(Asn), tRNA(His) and tRNA(Tyr).</text>
</comment>
<evidence type="ECO:0000256" key="4">
    <source>
        <dbReference type="ARBA" id="ARBA00022723"/>
    </source>
</evidence>
<dbReference type="Pfam" id="PF08331">
    <property type="entry name" value="QueG_DUF1730"/>
    <property type="match status" value="1"/>
</dbReference>
<feature type="binding site" evidence="9">
    <location>
        <position position="269"/>
    </location>
    <ligand>
        <name>[4Fe-4S] cluster</name>
        <dbReference type="ChEBI" id="CHEBI:49883"/>
        <label>1</label>
    </ligand>
</feature>
<feature type="domain" description="4Fe-4S ferredoxin-type" evidence="10">
    <location>
        <begin position="202"/>
        <end position="229"/>
    </location>
</feature>
<feature type="binding site" evidence="9">
    <location>
        <position position="188"/>
    </location>
    <ligand>
        <name>cob(II)alamin</name>
        <dbReference type="ChEBI" id="CHEBI:16304"/>
    </ligand>
</feature>
<dbReference type="InterPro" id="IPR017896">
    <property type="entry name" value="4Fe4S_Fe-S-bd"/>
</dbReference>
<dbReference type="FunFam" id="3.30.70.20:FF:000017">
    <property type="entry name" value="Epoxyqueuosine reductase"/>
    <property type="match status" value="1"/>
</dbReference>